<keyword evidence="3" id="KW-1185">Reference proteome</keyword>
<proteinExistence type="predicted"/>
<dbReference type="EMBL" id="JAHYCA010000002">
    <property type="protein sequence ID" value="MBW6390595.1"/>
    <property type="molecule type" value="Genomic_DNA"/>
</dbReference>
<feature type="transmembrane region" description="Helical" evidence="1">
    <location>
        <begin position="330"/>
        <end position="352"/>
    </location>
</feature>
<feature type="transmembrane region" description="Helical" evidence="1">
    <location>
        <begin position="20"/>
        <end position="37"/>
    </location>
</feature>
<feature type="transmembrane region" description="Helical" evidence="1">
    <location>
        <begin position="70"/>
        <end position="88"/>
    </location>
</feature>
<dbReference type="PANTHER" id="PTHR38457">
    <property type="entry name" value="REGULATOR ABRB-RELATED"/>
    <property type="match status" value="1"/>
</dbReference>
<dbReference type="NCBIfam" id="TIGR03082">
    <property type="entry name" value="Gneg_AbrB_dup"/>
    <property type="match status" value="2"/>
</dbReference>
<keyword evidence="1" id="KW-0812">Transmembrane</keyword>
<sequence length="360" mass="37405">MPLSKPPLAKRPRFDALRAFLPTLLLGLLGGGLAFWAGLPLPWLLGAMLATTLPSLAGMRLRGPGSARKAVLAVIGVMLGSAFSPGMAGDVAAWTISLGMMLFATAVMWAFSFWFAHRVAGYSIETSLYAGIPGGVSAVTAMAMESGADLRIVGLTHATRILVLLLAIPPLLDVLGHVELGMRPASAASWLWLPSLFDIAWLLGSGVAGIGLGRLLRLPNAFLFGPALVSAALHLTGLTHAVVPPSVMAIAQVIIGVSVGIRFGGTPLAAVAFNLWMAALQAAALMLVAIAAAWSIHVVTGYSMAAALLANMPGGAPELSLVALSLGIDPAFVTSHHLLRIAALMLLMPLMLRAFRRRLA</sequence>
<dbReference type="PIRSF" id="PIRSF038991">
    <property type="entry name" value="Protein_AbrB"/>
    <property type="match status" value="1"/>
</dbReference>
<comment type="caution">
    <text evidence="2">The sequence shown here is derived from an EMBL/GenBank/DDBJ whole genome shotgun (WGS) entry which is preliminary data.</text>
</comment>
<dbReference type="PANTHER" id="PTHR38457:SF1">
    <property type="entry name" value="REGULATOR ABRB-RELATED"/>
    <property type="match status" value="1"/>
</dbReference>
<evidence type="ECO:0000256" key="1">
    <source>
        <dbReference type="SAM" id="Phobius"/>
    </source>
</evidence>
<feature type="transmembrane region" description="Helical" evidence="1">
    <location>
        <begin position="43"/>
        <end position="61"/>
    </location>
</feature>
<organism evidence="2 3">
    <name type="scientific">Billgrantia antri</name>
    <dbReference type="NCBI Taxonomy" id="2846777"/>
    <lineage>
        <taxon>Bacteria</taxon>
        <taxon>Pseudomonadati</taxon>
        <taxon>Pseudomonadota</taxon>
        <taxon>Gammaproteobacteria</taxon>
        <taxon>Oceanospirillales</taxon>
        <taxon>Halomonadaceae</taxon>
        <taxon>Billgrantia</taxon>
    </lineage>
</organism>
<feature type="transmembrane region" description="Helical" evidence="1">
    <location>
        <begin position="152"/>
        <end position="172"/>
    </location>
</feature>
<accession>A0ABS6ZKK4</accession>
<evidence type="ECO:0000313" key="2">
    <source>
        <dbReference type="EMBL" id="MBW6390595.1"/>
    </source>
</evidence>
<name>A0ABS6ZKK4_9GAMM</name>
<reference evidence="2 3" key="1">
    <citation type="submission" date="2021-07" db="EMBL/GenBank/DDBJ databases">
        <authorList>
            <person name="So Y."/>
        </authorList>
    </citation>
    <scope>NUCLEOTIDE SEQUENCE [LARGE SCALE GENOMIC DNA]</scope>
    <source>
        <strain evidence="2 3">Y3S6</strain>
    </source>
</reference>
<feature type="transmembrane region" description="Helical" evidence="1">
    <location>
        <begin position="221"/>
        <end position="243"/>
    </location>
</feature>
<keyword evidence="1" id="KW-0472">Membrane</keyword>
<dbReference type="InterPro" id="IPR007820">
    <property type="entry name" value="AbrB_fam"/>
</dbReference>
<dbReference type="Pfam" id="PF05145">
    <property type="entry name" value="AbrB"/>
    <property type="match status" value="1"/>
</dbReference>
<feature type="transmembrane region" description="Helical" evidence="1">
    <location>
        <begin position="94"/>
        <end position="116"/>
    </location>
</feature>
<dbReference type="RefSeq" id="WP_219790973.1">
    <property type="nucleotide sequence ID" value="NZ_JAHYCA010000002.1"/>
</dbReference>
<evidence type="ECO:0000313" key="3">
    <source>
        <dbReference type="Proteomes" id="UP000769617"/>
    </source>
</evidence>
<gene>
    <name evidence="2" type="ORF">KPL81_05405</name>
</gene>
<feature type="transmembrane region" description="Helical" evidence="1">
    <location>
        <begin position="192"/>
        <end position="212"/>
    </location>
</feature>
<keyword evidence="1" id="KW-1133">Transmembrane helix</keyword>
<dbReference type="InterPro" id="IPR017516">
    <property type="entry name" value="AbrB_dup"/>
</dbReference>
<dbReference type="Proteomes" id="UP000769617">
    <property type="component" value="Unassembled WGS sequence"/>
</dbReference>
<feature type="transmembrane region" description="Helical" evidence="1">
    <location>
        <begin position="249"/>
        <end position="273"/>
    </location>
</feature>
<feature type="transmembrane region" description="Helical" evidence="1">
    <location>
        <begin position="285"/>
        <end position="310"/>
    </location>
</feature>
<protein>
    <submittedName>
        <fullName evidence="2">AbrB family transcriptional regulator</fullName>
    </submittedName>
</protein>